<evidence type="ECO:0000256" key="2">
    <source>
        <dbReference type="SAM" id="SignalP"/>
    </source>
</evidence>
<proteinExistence type="predicted"/>
<feature type="region of interest" description="Disordered" evidence="1">
    <location>
        <begin position="313"/>
        <end position="390"/>
    </location>
</feature>
<feature type="region of interest" description="Disordered" evidence="1">
    <location>
        <begin position="95"/>
        <end position="203"/>
    </location>
</feature>
<feature type="compositionally biased region" description="Basic and acidic residues" evidence="1">
    <location>
        <begin position="99"/>
        <end position="111"/>
    </location>
</feature>
<dbReference type="EMBL" id="LN714486">
    <property type="protein sequence ID" value="CEL70226.1"/>
    <property type="molecule type" value="Genomic_DNA"/>
</dbReference>
<organism evidence="3">
    <name type="scientific">Neospora caninum (strain Liverpool)</name>
    <dbReference type="NCBI Taxonomy" id="572307"/>
    <lineage>
        <taxon>Eukaryota</taxon>
        <taxon>Sar</taxon>
        <taxon>Alveolata</taxon>
        <taxon>Apicomplexa</taxon>
        <taxon>Conoidasida</taxon>
        <taxon>Coccidia</taxon>
        <taxon>Eucoccidiorida</taxon>
        <taxon>Eimeriorina</taxon>
        <taxon>Sarcocystidae</taxon>
        <taxon>Neospora</taxon>
    </lineage>
</organism>
<feature type="signal peptide" evidence="2">
    <location>
        <begin position="1"/>
        <end position="27"/>
    </location>
</feature>
<feature type="compositionally biased region" description="Polar residues" evidence="1">
    <location>
        <begin position="35"/>
        <end position="63"/>
    </location>
</feature>
<keyword evidence="2" id="KW-0732">Signal</keyword>
<protein>
    <submittedName>
        <fullName evidence="3">Uncharacterized protein</fullName>
    </submittedName>
</protein>
<feature type="compositionally biased region" description="Low complexity" evidence="1">
    <location>
        <begin position="363"/>
        <end position="375"/>
    </location>
</feature>
<feature type="chain" id="PRO_5002523291" evidence="2">
    <location>
        <begin position="28"/>
        <end position="390"/>
    </location>
</feature>
<evidence type="ECO:0000313" key="3">
    <source>
        <dbReference type="EMBL" id="CEL70226.1"/>
    </source>
</evidence>
<gene>
    <name evidence="3" type="ORF">BN1204_059125</name>
</gene>
<feature type="region of interest" description="Disordered" evidence="1">
    <location>
        <begin position="35"/>
        <end position="70"/>
    </location>
</feature>
<dbReference type="AlphaFoldDB" id="A0A0F7UMH7"/>
<feature type="compositionally biased region" description="Pro residues" evidence="1">
    <location>
        <begin position="189"/>
        <end position="203"/>
    </location>
</feature>
<reference evidence="3" key="1">
    <citation type="journal article" date="2015" name="PLoS ONE">
        <title>Comprehensive Evaluation of Toxoplasma gondii VEG and Neospora caninum LIV Genomes with Tachyzoite Stage Transcriptome and Proteome Defines Novel Transcript Features.</title>
        <authorList>
            <person name="Ramaprasad A."/>
            <person name="Mourier T."/>
            <person name="Naeem R."/>
            <person name="Malas T.B."/>
            <person name="Moussa E."/>
            <person name="Panigrahi A."/>
            <person name="Vermont S.J."/>
            <person name="Otto T.D."/>
            <person name="Wastling J."/>
            <person name="Pain A."/>
        </authorList>
    </citation>
    <scope>NUCLEOTIDE SEQUENCE</scope>
    <source>
        <strain evidence="3">Liverpool</strain>
    </source>
</reference>
<name>A0A0F7UMH7_NEOCL</name>
<evidence type="ECO:0000256" key="1">
    <source>
        <dbReference type="SAM" id="MobiDB-lite"/>
    </source>
</evidence>
<accession>A0A0F7UMH7</accession>
<sequence>MTKVRRRRTHGAGWKVVCVAVALLCRAASLSVSIAESQQSTNDEWSQSRSYGSKASPSPQSSGEPWLRGMSMHDDRTAAAQLNVLPWVGSRARVLASSDGRDTSRNAEGSREAPSSRQPLSPAPHPQGDRSQSAAAPAPAIREGDRTIRVGPWRPARPFPASITSEQRGQVSDGVATSMQRHNSGRVFPAPPPPPPPAPPPPPPPFCPCEQCVQHESRLAQLVQTARDNERALENALLDEAQLQRWAQGLLGSPEPAPRPGRDRMHVLNMLNEVRYTVQLLQEKRQLLRQAKEAFIWLRRGAHLLHEGVVQQGVPRDVPRRNGGQARQEGQAGPPRAPPPRPVFQGQPGLQGGIAGANPVPQAPGHGRQGQPRQQLMRRNALRRGNVGRQ</sequence>
<feature type="compositionally biased region" description="Polar residues" evidence="1">
    <location>
        <begin position="162"/>
        <end position="182"/>
    </location>
</feature>